<feature type="domain" description="EGF-like" evidence="5">
    <location>
        <begin position="106"/>
        <end position="144"/>
    </location>
</feature>
<dbReference type="SMART" id="SM00179">
    <property type="entry name" value="EGF_CA"/>
    <property type="match status" value="2"/>
</dbReference>
<dbReference type="InterPro" id="IPR000742">
    <property type="entry name" value="EGF"/>
</dbReference>
<keyword evidence="1 4" id="KW-0245">EGF-like domain</keyword>
<dbReference type="PANTHER" id="PTHR24049">
    <property type="entry name" value="CRUMBS FAMILY MEMBER"/>
    <property type="match status" value="1"/>
</dbReference>
<dbReference type="CDD" id="cd00054">
    <property type="entry name" value="EGF_CA"/>
    <property type="match status" value="1"/>
</dbReference>
<feature type="domain" description="EGF-like" evidence="5">
    <location>
        <begin position="24"/>
        <end position="63"/>
    </location>
</feature>
<feature type="domain" description="EGF-like" evidence="5">
    <location>
        <begin position="1"/>
        <end position="22"/>
    </location>
</feature>
<reference evidence="6 7" key="1">
    <citation type="submission" date="2015-01" db="EMBL/GenBank/DDBJ databases">
        <title>Evolution of Trichinella species and genotypes.</title>
        <authorList>
            <person name="Korhonen P.K."/>
            <person name="Edoardo P."/>
            <person name="Giuseppe L.R."/>
            <person name="Gasser R.B."/>
        </authorList>
    </citation>
    <scope>NUCLEOTIDE SEQUENCE [LARGE SCALE GENOMIC DNA]</scope>
    <source>
        <strain evidence="6">ISS588</strain>
    </source>
</reference>
<dbReference type="Proteomes" id="UP000054805">
    <property type="component" value="Unassembled WGS sequence"/>
</dbReference>
<dbReference type="AlphaFoldDB" id="A0A0V1GLX1"/>
<keyword evidence="2" id="KW-0677">Repeat</keyword>
<feature type="non-terminal residue" evidence="6">
    <location>
        <position position="1"/>
    </location>
</feature>
<evidence type="ECO:0000259" key="5">
    <source>
        <dbReference type="PROSITE" id="PS50026"/>
    </source>
</evidence>
<dbReference type="SUPFAM" id="SSF57196">
    <property type="entry name" value="EGF/Laminin"/>
    <property type="match status" value="3"/>
</dbReference>
<dbReference type="InterPro" id="IPR049883">
    <property type="entry name" value="NOTCH1_EGF-like"/>
</dbReference>
<evidence type="ECO:0000256" key="3">
    <source>
        <dbReference type="ARBA" id="ARBA00023157"/>
    </source>
</evidence>
<dbReference type="FunFam" id="2.10.25.10:FF:000125">
    <property type="entry name" value="Neurogenic locus notch protein-like"/>
    <property type="match status" value="1"/>
</dbReference>
<protein>
    <submittedName>
        <fullName evidence="6">Protocadherin Fat 4</fullName>
    </submittedName>
</protein>
<dbReference type="EMBL" id="JYDS01001238">
    <property type="protein sequence ID" value="KRY99355.1"/>
    <property type="molecule type" value="Genomic_DNA"/>
</dbReference>
<dbReference type="PROSITE" id="PS50026">
    <property type="entry name" value="EGF_3"/>
    <property type="match status" value="3"/>
</dbReference>
<feature type="disulfide bond" evidence="4">
    <location>
        <begin position="12"/>
        <end position="21"/>
    </location>
</feature>
<dbReference type="GO" id="GO:0005509">
    <property type="term" value="F:calcium ion binding"/>
    <property type="evidence" value="ECO:0007669"/>
    <property type="project" value="InterPro"/>
</dbReference>
<dbReference type="InterPro" id="IPR013032">
    <property type="entry name" value="EGF-like_CS"/>
</dbReference>
<evidence type="ECO:0000313" key="6">
    <source>
        <dbReference type="EMBL" id="KRY99355.1"/>
    </source>
</evidence>
<dbReference type="PROSITE" id="PS00010">
    <property type="entry name" value="ASX_HYDROXYL"/>
    <property type="match status" value="1"/>
</dbReference>
<feature type="disulfide bond" evidence="4">
    <location>
        <begin position="134"/>
        <end position="143"/>
    </location>
</feature>
<evidence type="ECO:0000313" key="7">
    <source>
        <dbReference type="Proteomes" id="UP000054805"/>
    </source>
</evidence>
<proteinExistence type="predicted"/>
<accession>A0A0V1GLX1</accession>
<dbReference type="PROSITE" id="PS01186">
    <property type="entry name" value="EGF_2"/>
    <property type="match status" value="3"/>
</dbReference>
<keyword evidence="3 4" id="KW-1015">Disulfide bond</keyword>
<sequence length="146" mass="16022">LDNEINAYECSCKPGFTGKLCETKIDFCKNVTCYFGGECVNLEGDEVGYACKCKVGFSGNHCEKVEICKIAGCVHGNCTYELFCDGEYHYRCECDEGFEGNDCSTDINECETTRSLCSNYGTCINTVGSYICKCVGGYAGKRCENC</sequence>
<dbReference type="SMART" id="SM00181">
    <property type="entry name" value="EGF"/>
    <property type="match status" value="3"/>
</dbReference>
<dbReference type="InterPro" id="IPR051022">
    <property type="entry name" value="Notch_Cell-Fate_Det"/>
</dbReference>
<dbReference type="Gene3D" id="2.10.25.10">
    <property type="entry name" value="Laminin"/>
    <property type="match status" value="4"/>
</dbReference>
<gene>
    <name evidence="6" type="primary">Fat4</name>
    <name evidence="6" type="ORF">T4B_5865</name>
</gene>
<keyword evidence="7" id="KW-1185">Reference proteome</keyword>
<feature type="disulfide bond" evidence="4">
    <location>
        <begin position="53"/>
        <end position="62"/>
    </location>
</feature>
<comment type="caution">
    <text evidence="4">Lacks conserved residue(s) required for the propagation of feature annotation.</text>
</comment>
<evidence type="ECO:0000256" key="1">
    <source>
        <dbReference type="ARBA" id="ARBA00022536"/>
    </source>
</evidence>
<feature type="non-terminal residue" evidence="6">
    <location>
        <position position="146"/>
    </location>
</feature>
<dbReference type="GO" id="GO:0016020">
    <property type="term" value="C:membrane"/>
    <property type="evidence" value="ECO:0007669"/>
    <property type="project" value="UniProtKB-SubCell"/>
</dbReference>
<dbReference type="Pfam" id="PF12661">
    <property type="entry name" value="hEGF"/>
    <property type="match status" value="1"/>
</dbReference>
<dbReference type="InterPro" id="IPR018097">
    <property type="entry name" value="EGF_Ca-bd_CS"/>
</dbReference>
<dbReference type="InterPro" id="IPR000152">
    <property type="entry name" value="EGF-type_Asp/Asn_hydroxyl_site"/>
</dbReference>
<dbReference type="PROSITE" id="PS01187">
    <property type="entry name" value="EGF_CA"/>
    <property type="match status" value="1"/>
</dbReference>
<evidence type="ECO:0000256" key="2">
    <source>
        <dbReference type="ARBA" id="ARBA00022737"/>
    </source>
</evidence>
<dbReference type="InterPro" id="IPR001881">
    <property type="entry name" value="EGF-like_Ca-bd_dom"/>
</dbReference>
<evidence type="ECO:0000256" key="4">
    <source>
        <dbReference type="PROSITE-ProRule" id="PRU00076"/>
    </source>
</evidence>
<dbReference type="Pfam" id="PF07645">
    <property type="entry name" value="EGF_CA"/>
    <property type="match status" value="1"/>
</dbReference>
<dbReference type="PROSITE" id="PS00022">
    <property type="entry name" value="EGF_1"/>
    <property type="match status" value="4"/>
</dbReference>
<organism evidence="6 7">
    <name type="scientific">Trichinella pseudospiralis</name>
    <name type="common">Parasitic roundworm</name>
    <dbReference type="NCBI Taxonomy" id="6337"/>
    <lineage>
        <taxon>Eukaryota</taxon>
        <taxon>Metazoa</taxon>
        <taxon>Ecdysozoa</taxon>
        <taxon>Nematoda</taxon>
        <taxon>Enoplea</taxon>
        <taxon>Dorylaimia</taxon>
        <taxon>Trichinellida</taxon>
        <taxon>Trichinellidae</taxon>
        <taxon>Trichinella</taxon>
    </lineage>
</organism>
<name>A0A0V1GLX1_TRIPS</name>
<comment type="caution">
    <text evidence="6">The sequence shown here is derived from an EMBL/GenBank/DDBJ whole genome shotgun (WGS) entry which is preliminary data.</text>
</comment>